<comment type="cofactor">
    <cofactor evidence="1 11">
        <name>Zn(2+)</name>
        <dbReference type="ChEBI" id="CHEBI:29105"/>
    </cofactor>
</comment>
<dbReference type="Pfam" id="PF02163">
    <property type="entry name" value="Peptidase_M50"/>
    <property type="match status" value="1"/>
</dbReference>
<gene>
    <name evidence="13" type="ORF">HDF16_000389</name>
</gene>
<dbReference type="Pfam" id="PF17820">
    <property type="entry name" value="PDZ_6"/>
    <property type="match status" value="1"/>
</dbReference>
<dbReference type="PANTHER" id="PTHR42837:SF2">
    <property type="entry name" value="MEMBRANE METALLOPROTEASE ARASP2, CHLOROPLASTIC-RELATED"/>
    <property type="match status" value="1"/>
</dbReference>
<dbReference type="InterPro" id="IPR041489">
    <property type="entry name" value="PDZ_6"/>
</dbReference>
<keyword evidence="14" id="KW-1185">Reference proteome</keyword>
<reference evidence="13 14" key="1">
    <citation type="submission" date="2020-08" db="EMBL/GenBank/DDBJ databases">
        <title>Genomic Encyclopedia of Type Strains, Phase IV (KMG-V): Genome sequencing to study the core and pangenomes of soil and plant-associated prokaryotes.</title>
        <authorList>
            <person name="Whitman W."/>
        </authorList>
    </citation>
    <scope>NUCLEOTIDE SEQUENCE [LARGE SCALE GENOMIC DNA]</scope>
    <source>
        <strain evidence="13 14">M8UP14</strain>
    </source>
</reference>
<evidence type="ECO:0000313" key="14">
    <source>
        <dbReference type="Proteomes" id="UP000540989"/>
    </source>
</evidence>
<dbReference type="AlphaFoldDB" id="A0A7W7Z9E7"/>
<feature type="transmembrane region" description="Helical" evidence="11">
    <location>
        <begin position="92"/>
        <end position="116"/>
    </location>
</feature>
<dbReference type="GO" id="GO:0016020">
    <property type="term" value="C:membrane"/>
    <property type="evidence" value="ECO:0007669"/>
    <property type="project" value="UniProtKB-SubCell"/>
</dbReference>
<evidence type="ECO:0000256" key="5">
    <source>
        <dbReference type="ARBA" id="ARBA00022692"/>
    </source>
</evidence>
<comment type="similarity">
    <text evidence="3 11">Belongs to the peptidase M50B family.</text>
</comment>
<evidence type="ECO:0000256" key="7">
    <source>
        <dbReference type="ARBA" id="ARBA00022833"/>
    </source>
</evidence>
<keyword evidence="10 11" id="KW-0472">Membrane</keyword>
<dbReference type="RefSeq" id="WP_184213476.1">
    <property type="nucleotide sequence ID" value="NZ_JACHIP010000001.1"/>
</dbReference>
<comment type="caution">
    <text evidence="13">The sequence shown here is derived from an EMBL/GenBank/DDBJ whole genome shotgun (WGS) entry which is preliminary data.</text>
</comment>
<dbReference type="Proteomes" id="UP000540989">
    <property type="component" value="Unassembled WGS sequence"/>
</dbReference>
<dbReference type="NCBIfam" id="TIGR00054">
    <property type="entry name" value="RIP metalloprotease RseP"/>
    <property type="match status" value="1"/>
</dbReference>
<keyword evidence="11" id="KW-0479">Metal-binding</keyword>
<feature type="transmembrane region" description="Helical" evidence="11">
    <location>
        <begin position="392"/>
        <end position="409"/>
    </location>
</feature>
<evidence type="ECO:0000256" key="3">
    <source>
        <dbReference type="ARBA" id="ARBA00007931"/>
    </source>
</evidence>
<evidence type="ECO:0000256" key="8">
    <source>
        <dbReference type="ARBA" id="ARBA00022989"/>
    </source>
</evidence>
<dbReference type="GO" id="GO:0046872">
    <property type="term" value="F:metal ion binding"/>
    <property type="evidence" value="ECO:0007669"/>
    <property type="project" value="UniProtKB-KW"/>
</dbReference>
<dbReference type="InterPro" id="IPR008915">
    <property type="entry name" value="Peptidase_M50"/>
</dbReference>
<dbReference type="GO" id="GO:0004222">
    <property type="term" value="F:metalloendopeptidase activity"/>
    <property type="evidence" value="ECO:0007669"/>
    <property type="project" value="InterPro"/>
</dbReference>
<dbReference type="InterPro" id="IPR036034">
    <property type="entry name" value="PDZ_sf"/>
</dbReference>
<accession>A0A7W7Z9E7</accession>
<dbReference type="PANTHER" id="PTHR42837">
    <property type="entry name" value="REGULATOR OF SIGMA-E PROTEASE RSEP"/>
    <property type="match status" value="1"/>
</dbReference>
<evidence type="ECO:0000256" key="1">
    <source>
        <dbReference type="ARBA" id="ARBA00001947"/>
    </source>
</evidence>
<evidence type="ECO:0000256" key="6">
    <source>
        <dbReference type="ARBA" id="ARBA00022801"/>
    </source>
</evidence>
<keyword evidence="5 11" id="KW-0812">Transmembrane</keyword>
<dbReference type="CDD" id="cd23081">
    <property type="entry name" value="cpPDZ_EcRseP-like"/>
    <property type="match status" value="1"/>
</dbReference>
<dbReference type="EC" id="3.4.24.-" evidence="11"/>
<sequence length="452" mass="49055">MVTVVELLVVLGIMVLVHEFGHFAVAKLCGVRVETFAIGFGKKIVGIRRGGTDYQINVLPLGGYVKMSGDTPGEAPSGDPGDFNAHPRWQRMLIALAGPVANFILAVFILTIVAMFHHEIDDYLSGPAINDYTVRDTPAAKAGIGPGDRIVHYVDVDNPDWEAIAMRSLLNMNRNVPFSYIHDGKQVDTTIQVAATEADASSGDIIGLLQHLGVVPRAQNMPVTVVEVVPNMPAAKAGLKPGDQIVSIDGVEVHSVSMLLAYMQDEKGKPAQLAILRNGASQILPVTPEQTTSDGTKGYRLGFTFVRPPVHVDRLPFGPAVAESSQENLKSALMIRDVLKGMAQRRVSPKSLQGPIGIGQQVGMAARDSIWTLLRLMAMISINLGIFNLLPIPILDGGMILFLLIESAMRRDINQQLKERVYQVAFVCLLVFAVMVIFNDVTKLPLFSKLKP</sequence>
<dbReference type="InterPro" id="IPR001478">
    <property type="entry name" value="PDZ"/>
</dbReference>
<name>A0A7W7Z9E7_9BACT</name>
<evidence type="ECO:0000259" key="12">
    <source>
        <dbReference type="PROSITE" id="PS50106"/>
    </source>
</evidence>
<dbReference type="PROSITE" id="PS50106">
    <property type="entry name" value="PDZ"/>
    <property type="match status" value="1"/>
</dbReference>
<evidence type="ECO:0000256" key="2">
    <source>
        <dbReference type="ARBA" id="ARBA00004141"/>
    </source>
</evidence>
<evidence type="ECO:0000256" key="9">
    <source>
        <dbReference type="ARBA" id="ARBA00023049"/>
    </source>
</evidence>
<evidence type="ECO:0000256" key="10">
    <source>
        <dbReference type="ARBA" id="ARBA00023136"/>
    </source>
</evidence>
<keyword evidence="7 11" id="KW-0862">Zinc</keyword>
<comment type="subcellular location">
    <subcellularLocation>
        <location evidence="2">Membrane</location>
        <topology evidence="2">Multi-pass membrane protein</topology>
    </subcellularLocation>
</comment>
<evidence type="ECO:0000313" key="13">
    <source>
        <dbReference type="EMBL" id="MBB5055720.1"/>
    </source>
</evidence>
<keyword evidence="8 11" id="KW-1133">Transmembrane helix</keyword>
<dbReference type="Gene3D" id="2.30.42.10">
    <property type="match status" value="2"/>
</dbReference>
<dbReference type="InterPro" id="IPR004387">
    <property type="entry name" value="Pept_M50_Zn"/>
</dbReference>
<proteinExistence type="inferred from homology"/>
<dbReference type="SMART" id="SM00228">
    <property type="entry name" value="PDZ"/>
    <property type="match status" value="2"/>
</dbReference>
<protein>
    <recommendedName>
        <fullName evidence="11">Zinc metalloprotease</fullName>
        <ecNumber evidence="11">3.4.24.-</ecNumber>
    </recommendedName>
</protein>
<keyword evidence="6 11" id="KW-0378">Hydrolase</keyword>
<keyword evidence="9 11" id="KW-0482">Metalloprotease</keyword>
<dbReference type="CDD" id="cd06163">
    <property type="entry name" value="S2P-M50_PDZ_RseP-like"/>
    <property type="match status" value="1"/>
</dbReference>
<dbReference type="EMBL" id="JACHIP010000001">
    <property type="protein sequence ID" value="MBB5055720.1"/>
    <property type="molecule type" value="Genomic_DNA"/>
</dbReference>
<dbReference type="GO" id="GO:0006508">
    <property type="term" value="P:proteolysis"/>
    <property type="evidence" value="ECO:0007669"/>
    <property type="project" value="UniProtKB-KW"/>
</dbReference>
<evidence type="ECO:0000256" key="11">
    <source>
        <dbReference type="RuleBase" id="RU362031"/>
    </source>
</evidence>
<keyword evidence="4 13" id="KW-0645">Protease</keyword>
<organism evidence="13 14">
    <name type="scientific">Granulicella aggregans</name>
    <dbReference type="NCBI Taxonomy" id="474949"/>
    <lineage>
        <taxon>Bacteria</taxon>
        <taxon>Pseudomonadati</taxon>
        <taxon>Acidobacteriota</taxon>
        <taxon>Terriglobia</taxon>
        <taxon>Terriglobales</taxon>
        <taxon>Acidobacteriaceae</taxon>
        <taxon>Granulicella</taxon>
    </lineage>
</organism>
<evidence type="ECO:0000256" key="4">
    <source>
        <dbReference type="ARBA" id="ARBA00022670"/>
    </source>
</evidence>
<feature type="transmembrane region" description="Helical" evidence="11">
    <location>
        <begin position="421"/>
        <end position="438"/>
    </location>
</feature>
<dbReference type="SUPFAM" id="SSF50156">
    <property type="entry name" value="PDZ domain-like"/>
    <property type="match status" value="2"/>
</dbReference>
<feature type="domain" description="PDZ" evidence="12">
    <location>
        <begin position="190"/>
        <end position="258"/>
    </location>
</feature>